<dbReference type="SUPFAM" id="SSF55048">
    <property type="entry name" value="Probable ACP-binding domain of malonyl-CoA ACP transacylase"/>
    <property type="match status" value="1"/>
</dbReference>
<dbReference type="InterPro" id="IPR016035">
    <property type="entry name" value="Acyl_Trfase/lysoPLipase"/>
</dbReference>
<dbReference type="FunFam" id="3.40.50.720:FF:000209">
    <property type="entry name" value="Polyketide synthase Pks12"/>
    <property type="match status" value="1"/>
</dbReference>
<dbReference type="InterPro" id="IPR020806">
    <property type="entry name" value="PKS_PP-bd"/>
</dbReference>
<dbReference type="InterPro" id="IPR057326">
    <property type="entry name" value="KR_dom"/>
</dbReference>
<dbReference type="Pfam" id="PF08659">
    <property type="entry name" value="KR"/>
    <property type="match status" value="1"/>
</dbReference>
<dbReference type="InterPro" id="IPR049551">
    <property type="entry name" value="PKS_DH_C"/>
</dbReference>
<feature type="region of interest" description="C-terminal hotdog fold" evidence="5">
    <location>
        <begin position="1083"/>
        <end position="1231"/>
    </location>
</feature>
<dbReference type="Pfam" id="PF13602">
    <property type="entry name" value="ADH_zinc_N_2"/>
    <property type="match status" value="1"/>
</dbReference>
<dbReference type="Pfam" id="PF02801">
    <property type="entry name" value="Ketoacyl-synt_C"/>
    <property type="match status" value="1"/>
</dbReference>
<dbReference type="InterPro" id="IPR036291">
    <property type="entry name" value="NAD(P)-bd_dom_sf"/>
</dbReference>
<dbReference type="SMART" id="SM00829">
    <property type="entry name" value="PKS_ER"/>
    <property type="match status" value="1"/>
</dbReference>
<dbReference type="PROSITE" id="PS50075">
    <property type="entry name" value="CARRIER"/>
    <property type="match status" value="1"/>
</dbReference>
<accession>A0A4P8JD72</accession>
<dbReference type="GO" id="GO:0031177">
    <property type="term" value="F:phosphopantetheine binding"/>
    <property type="evidence" value="ECO:0007669"/>
    <property type="project" value="InterPro"/>
</dbReference>
<dbReference type="FunFam" id="3.40.366.10:FF:000002">
    <property type="entry name" value="Probable polyketide synthase 2"/>
    <property type="match status" value="1"/>
</dbReference>
<keyword evidence="2" id="KW-0597">Phosphoprotein</keyword>
<dbReference type="FunFam" id="3.40.47.10:FF:000019">
    <property type="entry name" value="Polyketide synthase type I"/>
    <property type="match status" value="1"/>
</dbReference>
<dbReference type="GO" id="GO:0006633">
    <property type="term" value="P:fatty acid biosynthetic process"/>
    <property type="evidence" value="ECO:0007669"/>
    <property type="project" value="InterPro"/>
</dbReference>
<dbReference type="EMBL" id="MK618714">
    <property type="protein sequence ID" value="QCP68968.1"/>
    <property type="molecule type" value="Genomic_DNA"/>
</dbReference>
<evidence type="ECO:0000259" key="6">
    <source>
        <dbReference type="PROSITE" id="PS50075"/>
    </source>
</evidence>
<dbReference type="InterPro" id="IPR020843">
    <property type="entry name" value="ER"/>
</dbReference>
<keyword evidence="4" id="KW-0511">Multifunctional enzyme</keyword>
<dbReference type="Pfam" id="PF00698">
    <property type="entry name" value="Acyl_transf_1"/>
    <property type="match status" value="1"/>
</dbReference>
<dbReference type="PANTHER" id="PTHR43775:SF37">
    <property type="entry name" value="SI:DKEY-61P9.11"/>
    <property type="match status" value="1"/>
</dbReference>
<evidence type="ECO:0000256" key="1">
    <source>
        <dbReference type="ARBA" id="ARBA00022450"/>
    </source>
</evidence>
<feature type="domain" description="PKS/mFAS DH" evidence="8">
    <location>
        <begin position="936"/>
        <end position="1231"/>
    </location>
</feature>
<dbReference type="InterPro" id="IPR014043">
    <property type="entry name" value="Acyl_transferase_dom"/>
</dbReference>
<dbReference type="InterPro" id="IPR020807">
    <property type="entry name" value="PKS_DH"/>
</dbReference>
<dbReference type="Gene3D" id="3.40.50.720">
    <property type="entry name" value="NAD(P)-binding Rossmann-like Domain"/>
    <property type="match status" value="3"/>
</dbReference>
<name>A0A4P8JD72_9CYAN</name>
<proteinExistence type="predicted"/>
<dbReference type="Gene3D" id="1.10.1200.10">
    <property type="entry name" value="ACP-like"/>
    <property type="match status" value="1"/>
</dbReference>
<dbReference type="GO" id="GO:0005886">
    <property type="term" value="C:plasma membrane"/>
    <property type="evidence" value="ECO:0007669"/>
    <property type="project" value="TreeGrafter"/>
</dbReference>
<feature type="region of interest" description="N-terminal hotdog fold" evidence="5">
    <location>
        <begin position="936"/>
        <end position="1060"/>
    </location>
</feature>
<protein>
    <submittedName>
        <fullName evidence="9">VatM</fullName>
    </submittedName>
</protein>
<evidence type="ECO:0000256" key="5">
    <source>
        <dbReference type="PROSITE-ProRule" id="PRU01363"/>
    </source>
</evidence>
<dbReference type="GO" id="GO:0071770">
    <property type="term" value="P:DIM/DIP cell wall layer assembly"/>
    <property type="evidence" value="ECO:0007669"/>
    <property type="project" value="TreeGrafter"/>
</dbReference>
<dbReference type="InterPro" id="IPR016039">
    <property type="entry name" value="Thiolase-like"/>
</dbReference>
<dbReference type="CDD" id="cd05195">
    <property type="entry name" value="enoyl_red"/>
    <property type="match status" value="1"/>
</dbReference>
<feature type="domain" description="Carrier" evidence="6">
    <location>
        <begin position="2085"/>
        <end position="2162"/>
    </location>
</feature>
<dbReference type="SMART" id="SM00827">
    <property type="entry name" value="PKS_AT"/>
    <property type="match status" value="1"/>
</dbReference>
<dbReference type="InterPro" id="IPR006162">
    <property type="entry name" value="Ppantetheine_attach_site"/>
</dbReference>
<dbReference type="CDD" id="cd08955">
    <property type="entry name" value="KR_2_FAS_SDR_x"/>
    <property type="match status" value="1"/>
</dbReference>
<dbReference type="GO" id="GO:0004312">
    <property type="term" value="F:fatty acid synthase activity"/>
    <property type="evidence" value="ECO:0007669"/>
    <property type="project" value="TreeGrafter"/>
</dbReference>
<reference evidence="9" key="1">
    <citation type="journal article" date="2019" name="Angew. Chem. Int. Ed. Engl.">
        <title>Nature's Combinatorial Biosynthesis Produces Vatiamides A-F.</title>
        <authorList>
            <person name="Moss N.A."/>
            <person name="Seiler G."/>
            <person name="Leao T.F."/>
            <person name="Castro-Falcon G."/>
            <person name="Gerwick L."/>
            <person name="Hughes C.C."/>
            <person name="Gerwick W.H."/>
        </authorList>
    </citation>
    <scope>NUCLEOTIDE SEQUENCE</scope>
    <source>
        <strain evidence="9">ASI16Jul14-2</strain>
    </source>
</reference>
<dbReference type="PROSITE" id="PS52004">
    <property type="entry name" value="KS3_2"/>
    <property type="match status" value="1"/>
</dbReference>
<keyword evidence="3" id="KW-0808">Transferase</keyword>
<dbReference type="Pfam" id="PF22621">
    <property type="entry name" value="CurL-like_PKS_C"/>
    <property type="match status" value="1"/>
</dbReference>
<dbReference type="SMART" id="SM00823">
    <property type="entry name" value="PKS_PP"/>
    <property type="match status" value="1"/>
</dbReference>
<organism evidence="9">
    <name type="scientific">Moorena producens ASI16Jul14-2</name>
    <dbReference type="NCBI Taxonomy" id="2546228"/>
    <lineage>
        <taxon>Bacteria</taxon>
        <taxon>Bacillati</taxon>
        <taxon>Cyanobacteriota</taxon>
        <taxon>Cyanophyceae</taxon>
        <taxon>Coleofasciculales</taxon>
        <taxon>Coleofasciculaceae</taxon>
        <taxon>Moorena</taxon>
    </lineage>
</organism>
<dbReference type="SUPFAM" id="SSF51735">
    <property type="entry name" value="NAD(P)-binding Rossmann-fold domains"/>
    <property type="match status" value="3"/>
</dbReference>
<dbReference type="InterPro" id="IPR049552">
    <property type="entry name" value="PKS_DH_N"/>
</dbReference>
<feature type="active site" description="Proton acceptor; for dehydratase activity" evidence="5">
    <location>
        <position position="968"/>
    </location>
</feature>
<dbReference type="Gene3D" id="3.40.366.10">
    <property type="entry name" value="Malonyl-Coenzyme A Acyl Carrier Protein, domain 2"/>
    <property type="match status" value="1"/>
</dbReference>
<dbReference type="Gene3D" id="3.10.129.120">
    <property type="match status" value="1"/>
</dbReference>
<dbReference type="SUPFAM" id="SSF52151">
    <property type="entry name" value="FabD/lysophospholipase-like"/>
    <property type="match status" value="1"/>
</dbReference>
<dbReference type="Pfam" id="PF00109">
    <property type="entry name" value="ketoacyl-synt"/>
    <property type="match status" value="1"/>
</dbReference>
<evidence type="ECO:0000256" key="4">
    <source>
        <dbReference type="ARBA" id="ARBA00023268"/>
    </source>
</evidence>
<dbReference type="InterPro" id="IPR009081">
    <property type="entry name" value="PP-bd_ACP"/>
</dbReference>
<dbReference type="Gene3D" id="3.30.70.3290">
    <property type="match status" value="1"/>
</dbReference>
<dbReference type="Pfam" id="PF21089">
    <property type="entry name" value="PKS_DH_N"/>
    <property type="match status" value="1"/>
</dbReference>
<dbReference type="InterPro" id="IPR013154">
    <property type="entry name" value="ADH-like_N"/>
</dbReference>
<evidence type="ECO:0000313" key="9">
    <source>
        <dbReference type="EMBL" id="QCP68968.1"/>
    </source>
</evidence>
<dbReference type="InterPro" id="IPR050091">
    <property type="entry name" value="PKS_NRPS_Biosynth_Enz"/>
</dbReference>
<evidence type="ECO:0000256" key="2">
    <source>
        <dbReference type="ARBA" id="ARBA00022553"/>
    </source>
</evidence>
<dbReference type="Pfam" id="PF21394">
    <property type="entry name" value="Beta-ketacyl_N"/>
    <property type="match status" value="1"/>
</dbReference>
<dbReference type="InterPro" id="IPR016036">
    <property type="entry name" value="Malonyl_transacylase_ACP-bd"/>
</dbReference>
<dbReference type="InterPro" id="IPR001227">
    <property type="entry name" value="Ac_transferase_dom_sf"/>
</dbReference>
<dbReference type="InterPro" id="IPR014030">
    <property type="entry name" value="Ketoacyl_synth_N"/>
</dbReference>
<dbReference type="Pfam" id="PF00550">
    <property type="entry name" value="PP-binding"/>
    <property type="match status" value="1"/>
</dbReference>
<dbReference type="Pfam" id="PF08240">
    <property type="entry name" value="ADH_N"/>
    <property type="match status" value="1"/>
</dbReference>
<dbReference type="GO" id="GO:0005737">
    <property type="term" value="C:cytoplasm"/>
    <property type="evidence" value="ECO:0007669"/>
    <property type="project" value="TreeGrafter"/>
</dbReference>
<dbReference type="PANTHER" id="PTHR43775">
    <property type="entry name" value="FATTY ACID SYNTHASE"/>
    <property type="match status" value="1"/>
</dbReference>
<dbReference type="InterPro" id="IPR013968">
    <property type="entry name" value="PKS_KR"/>
</dbReference>
<dbReference type="PROSITE" id="PS52019">
    <property type="entry name" value="PKS_MFAS_DH"/>
    <property type="match status" value="1"/>
</dbReference>
<evidence type="ECO:0000259" key="8">
    <source>
        <dbReference type="PROSITE" id="PS52019"/>
    </source>
</evidence>
<sequence>MEPTTNKEQLSLSKQMFLALKQAETKLEMMERSRSEAIAIIGIGCRFPGNANTPESFWELLSNGKDSVREIPLERWDIDSYYDPNPDTPGKMYIRHAALVDQVDRFDPQFFGISGREAHSLDPQQRFILEVTWEALERAGINPQQLKNTQTGVFLGIGQNDYANLGLSQVENISPYDATGNGFCFAAGRLSYFLGLQGPSIAIDTACSSSLVAIHEACQSLRQGESNLALAGGVQLILSPQVTTALSKLKALSPDGKCKTFDAAADGYGRGEGCGIVVLKRLSDAVKNGDNIQAVIRGSAVNHDGPSSGLTVPNKLAQEKLIQQALKAAKVEPDRVSYVEAHGTGTSLGDPMEVRALASVFEQGRDRENPLHIASVKTNIGHLEAAAGIAGVIKVVLQLQHQKIAPHLHFANPNPYIDWENIPLKVPTQLTPWLSSGGKRVAGVSSFAISGTNAHIVLEEAPAEFRIQNSEFRIQDIAERPIHILALSAKTEKALEDLVSIYQNNLEISPDLALADVCYTANTGRGHFNHRLGVIASEQKELIEKLLDWKTKKEVVGLFSGQPDGCSQSPKIAFLFTGQGSQYVNMGRQLYEQAPTFRQALDRCDQILQPYLEVPLLEAIYPKDAQKSSSSLLDQTAYTQPALFAIEYALAKLWESWGIKPNVVMGHSVGEYVAACVAEVFSLEDGLKLIAMRGRLMQQLPSGGEMVSLLASESQVREAIGDYSSQVTIAAINGPESIVISGESEAIATICSKLEAKGVKTKHLQVSHAFHSPLMEPMLAEFEAVAQEVTYSQSRIPVISNVTGQKVSSEMTTAKYWVNHVRQPVKFAQSMKTLDEEGYKVFLEVGPKAILLGMGRQCLPEDVGVWLPSLRPGVEEWQQMLSSLGQLYVKGSQVDWSGFDRDYTNQKVILPTYPFQREKYWIETANTQGISTTKLHPLINRKFQSPLSKDIFFESEFSTDALPFLADHRIYEKVVVPGASHISLLLASASLTFSTTGCQLEDILFPQALAIPEQGVRNVQVALTPQDSSYSFQVISFDSSESNSWAVHATGKIYPTNVERFLGHASQTQQSLETIEEIQSRCTKKIESTEIYQNIWDRQVQLRESFRWIDQVWLGEGEILCQMKVPETVLDALKYQIHPALIDSCFQSVAALNLSLSDDQNETFVPFSIEKFTFYQRPENGSLWCYTRGLKDGASEEKLLKAEIQLFDQTGKLVAQVNGFEGRKANPETLLKSLDSDLSDWFYEINWEAQPLTKTANENGSGKWLVFALTDELVDSVGKYLEERGQNYIWVSPGSEYQQLDAQHYQINPTVAEQFPKLLQDNSDIKGILHLWGIINEVEDLQTAQQLGCATALHLVQALVQAGLTNVTPMWLVTQGTQSILDEAEVVQPQQGTLWGLGRVISLEHPELRCGRIDLDPKTNVSEMLPSLVNEVFYKNNEDQIAIRQGVRYVARLVRQQKPKSSLEEKLGLENQPLELKLSEYGLIDNLKWQVMQRRPPQGNEVEIQVKAVGLNFRDVLNSLGLLKEYYAQVLGITDVAQLNLGLECVGVIASVGDNVSQWQVGDEVMALVHNGFSSFVTTPAELVMAKPKNLSFTEAATLPLTFATAYYGLQHLAKIQPGERVLIHAAAGGVGQAAVQIALQTGAEVFATASPPKWEFLKSMGIKHIMNSRTLEFADEIMSLTQGKGVDIVLNSLNGDFIDKSFAVLATQGRFVEIGKIGIWEQQQVMQKRPDADYFPFDIGERIQQQPGLIAKISEELNQQCQQGKLKALSYKVFPSTEIKAAFRYMQQGKHIGKVVVSMPETGDEQKSIKPEASYLITGGLGALGLEVAQWMVSEGAKYIVLTGRRSPNETAQKIIEELEAAGASVSVLLGDISTQESVIKILEGISASLPPLKGVIHAAGVLDDGVLQKMSWDRFTKVMAPKVSGTWYLHQLTQDLPLDFFVCFSSMASMLGNYGQGNYAAANGLMDAIAHYRRGQGLPGLSINWGAWATAGMAARLAREHQNRMQSSGVVAIEPESGMQALGSLLSGSQSQVGVFPVNWSEFFRQMPGLAKLPFLEAFTTKSVEQSQSGRILEQLNLASDREQEKLLTSYLQSKIAHIMGMTVSQIELEKSLIMMGLDSLMAVELRNQIQIELRVDIPATIFMEGITIIALANEIKQQLIIKTDKNKIIEPDNVKDTNWIEVEL</sequence>
<feature type="domain" description="Ketosynthase family 3 (KS3)" evidence="7">
    <location>
        <begin position="35"/>
        <end position="460"/>
    </location>
</feature>
<feature type="active site" description="Proton donor; for dehydratase activity" evidence="5">
    <location>
        <position position="1143"/>
    </location>
</feature>
<dbReference type="SMART" id="SM00826">
    <property type="entry name" value="PKS_DH"/>
    <property type="match status" value="1"/>
</dbReference>
<dbReference type="SUPFAM" id="SSF47336">
    <property type="entry name" value="ACP-like"/>
    <property type="match status" value="1"/>
</dbReference>
<dbReference type="GO" id="GO:0016491">
    <property type="term" value="F:oxidoreductase activity"/>
    <property type="evidence" value="ECO:0007669"/>
    <property type="project" value="InterPro"/>
</dbReference>
<dbReference type="Gene3D" id="3.90.180.10">
    <property type="entry name" value="Medium-chain alcohol dehydrogenases, catalytic domain"/>
    <property type="match status" value="1"/>
</dbReference>
<evidence type="ECO:0000259" key="7">
    <source>
        <dbReference type="PROSITE" id="PS52004"/>
    </source>
</evidence>
<dbReference type="GO" id="GO:0004315">
    <property type="term" value="F:3-oxoacyl-[acyl-carrier-protein] synthase activity"/>
    <property type="evidence" value="ECO:0007669"/>
    <property type="project" value="InterPro"/>
</dbReference>
<dbReference type="SMART" id="SM00825">
    <property type="entry name" value="PKS_KS"/>
    <property type="match status" value="1"/>
</dbReference>
<dbReference type="SUPFAM" id="SSF50129">
    <property type="entry name" value="GroES-like"/>
    <property type="match status" value="1"/>
</dbReference>
<dbReference type="InterPro" id="IPR049490">
    <property type="entry name" value="C883_1060-like_KR_N"/>
</dbReference>
<dbReference type="Gene3D" id="3.40.47.10">
    <property type="match status" value="1"/>
</dbReference>
<dbReference type="PROSITE" id="PS00606">
    <property type="entry name" value="KS3_1"/>
    <property type="match status" value="1"/>
</dbReference>
<dbReference type="CDD" id="cd00833">
    <property type="entry name" value="PKS"/>
    <property type="match status" value="1"/>
</dbReference>
<dbReference type="Pfam" id="PF14765">
    <property type="entry name" value="PS-DH"/>
    <property type="match status" value="1"/>
</dbReference>
<dbReference type="SUPFAM" id="SSF53901">
    <property type="entry name" value="Thiolase-like"/>
    <property type="match status" value="1"/>
</dbReference>
<dbReference type="InterPro" id="IPR014031">
    <property type="entry name" value="Ketoacyl_synth_C"/>
</dbReference>
<dbReference type="InterPro" id="IPR020841">
    <property type="entry name" value="PKS_Beta-ketoAc_synthase_dom"/>
</dbReference>
<dbReference type="Gene3D" id="3.10.129.10">
    <property type="entry name" value="Hotdog Thioesterase"/>
    <property type="match status" value="1"/>
</dbReference>
<dbReference type="SMART" id="SM00822">
    <property type="entry name" value="PKS_KR"/>
    <property type="match status" value="1"/>
</dbReference>
<dbReference type="InterPro" id="IPR049900">
    <property type="entry name" value="PKS_mFAS_DH"/>
</dbReference>
<dbReference type="PROSITE" id="PS00012">
    <property type="entry name" value="PHOSPHOPANTETHEINE"/>
    <property type="match status" value="1"/>
</dbReference>
<dbReference type="InterPro" id="IPR011032">
    <property type="entry name" value="GroES-like_sf"/>
</dbReference>
<dbReference type="InterPro" id="IPR036736">
    <property type="entry name" value="ACP-like_sf"/>
</dbReference>
<evidence type="ECO:0000256" key="3">
    <source>
        <dbReference type="ARBA" id="ARBA00022679"/>
    </source>
</evidence>
<dbReference type="InterPro" id="IPR018201">
    <property type="entry name" value="Ketoacyl_synth_AS"/>
</dbReference>
<keyword evidence="1" id="KW-0596">Phosphopantetheine</keyword>